<keyword evidence="1" id="KW-0472">Membrane</keyword>
<gene>
    <name evidence="2" type="ORF">CHH67_13155</name>
</gene>
<dbReference type="OrthoDB" id="1936187at2"/>
<keyword evidence="1" id="KW-0812">Transmembrane</keyword>
<feature type="transmembrane region" description="Helical" evidence="1">
    <location>
        <begin position="44"/>
        <end position="64"/>
    </location>
</feature>
<proteinExistence type="predicted"/>
<feature type="transmembrane region" description="Helical" evidence="1">
    <location>
        <begin position="85"/>
        <end position="105"/>
    </location>
</feature>
<organism evidence="2 3">
    <name type="scientific">Paenibacillus campinasensis</name>
    <dbReference type="NCBI Taxonomy" id="66347"/>
    <lineage>
        <taxon>Bacteria</taxon>
        <taxon>Bacillati</taxon>
        <taxon>Bacillota</taxon>
        <taxon>Bacilli</taxon>
        <taxon>Bacillales</taxon>
        <taxon>Paenibacillaceae</taxon>
        <taxon>Paenibacillus</taxon>
    </lineage>
</organism>
<accession>A0A268ES29</accession>
<feature type="transmembrane region" description="Helical" evidence="1">
    <location>
        <begin position="20"/>
        <end position="38"/>
    </location>
</feature>
<dbReference type="EMBL" id="NPBY01000043">
    <property type="protein sequence ID" value="PAD75891.1"/>
    <property type="molecule type" value="Genomic_DNA"/>
</dbReference>
<evidence type="ECO:0000313" key="3">
    <source>
        <dbReference type="Proteomes" id="UP000215596"/>
    </source>
</evidence>
<comment type="caution">
    <text evidence="2">The sequence shown here is derived from an EMBL/GenBank/DDBJ whole genome shotgun (WGS) entry which is preliminary data.</text>
</comment>
<feature type="transmembrane region" description="Helical" evidence="1">
    <location>
        <begin position="156"/>
        <end position="173"/>
    </location>
</feature>
<feature type="transmembrane region" description="Helical" evidence="1">
    <location>
        <begin position="209"/>
        <end position="228"/>
    </location>
</feature>
<name>A0A268ES29_9BACL</name>
<evidence type="ECO:0000313" key="2">
    <source>
        <dbReference type="EMBL" id="PAD75891.1"/>
    </source>
</evidence>
<dbReference type="Proteomes" id="UP000215596">
    <property type="component" value="Unassembled WGS sequence"/>
</dbReference>
<reference evidence="2 3" key="1">
    <citation type="submission" date="2017-07" db="EMBL/GenBank/DDBJ databases">
        <title>Isolation and whole genome analysis of endospore-forming bacteria from heroin.</title>
        <authorList>
            <person name="Kalinowski J."/>
            <person name="Ahrens B."/>
            <person name="Al-Dilaimi A."/>
            <person name="Winkler A."/>
            <person name="Wibberg D."/>
            <person name="Schleenbecker U."/>
            <person name="Ruckert C."/>
            <person name="Wolfel R."/>
            <person name="Grass G."/>
        </authorList>
    </citation>
    <scope>NUCLEOTIDE SEQUENCE [LARGE SCALE GENOMIC DNA]</scope>
    <source>
        <strain evidence="2 3">7537-G1</strain>
    </source>
</reference>
<protein>
    <submittedName>
        <fullName evidence="2">Uncharacterized protein</fullName>
    </submittedName>
</protein>
<evidence type="ECO:0000256" key="1">
    <source>
        <dbReference type="SAM" id="Phobius"/>
    </source>
</evidence>
<keyword evidence="1" id="KW-1133">Transmembrane helix</keyword>
<feature type="transmembrane region" description="Helical" evidence="1">
    <location>
        <begin position="125"/>
        <end position="144"/>
    </location>
</feature>
<dbReference type="AlphaFoldDB" id="A0A268ES29"/>
<sequence length="243" mass="26896">MMMPLIRYMIANYTRSYRYFAPVAFMLISVVFIYAYRPNPIMDSYAVTAALLFIGSAWLGMNFLNHDQGRQAVLLIVQSGSAGRYYIGQYLAIILIVMMFSLFAVGYPIAANMFDKPITMSELVIGYSAHAVLSMLGASLSMYFQSGWMENQGRAAGLLLLVMIVSLAGQSVGNQLPEAASLVRYLLPPVWLVMDMMVNAPVRGQAVQILAILYAWLYSLVLLAVYVWCALRRDAAVPAQKGG</sequence>